<protein>
    <submittedName>
        <fullName evidence="1">Uncharacterized protein</fullName>
    </submittedName>
</protein>
<evidence type="ECO:0000313" key="2">
    <source>
        <dbReference type="Proteomes" id="UP000027135"/>
    </source>
</evidence>
<organism evidence="1 2">
    <name type="scientific">Zootermopsis nevadensis</name>
    <name type="common">Dampwood termite</name>
    <dbReference type="NCBI Taxonomy" id="136037"/>
    <lineage>
        <taxon>Eukaryota</taxon>
        <taxon>Metazoa</taxon>
        <taxon>Ecdysozoa</taxon>
        <taxon>Arthropoda</taxon>
        <taxon>Hexapoda</taxon>
        <taxon>Insecta</taxon>
        <taxon>Pterygota</taxon>
        <taxon>Neoptera</taxon>
        <taxon>Polyneoptera</taxon>
        <taxon>Dictyoptera</taxon>
        <taxon>Blattodea</taxon>
        <taxon>Blattoidea</taxon>
        <taxon>Termitoidae</taxon>
        <taxon>Termopsidae</taxon>
        <taxon>Zootermopsis</taxon>
    </lineage>
</organism>
<name>A0A067RAB7_ZOONE</name>
<dbReference type="EMBL" id="KK852782">
    <property type="protein sequence ID" value="KDR16625.1"/>
    <property type="molecule type" value="Genomic_DNA"/>
</dbReference>
<sequence length="124" mass="13982">MKIPNYNKQYLMHGAESFQQSLSHSRSSQHFMEPEGSLPYSQEPALVPILNQRNPVHTTPSCFSKTHFNIIIPPRLILPSGLFPSGLPINTLYAFLFSPMWATCPAHLILDLISLIVCGEEYNL</sequence>
<reference evidence="1 2" key="1">
    <citation type="journal article" date="2014" name="Nat. Commun.">
        <title>Molecular traces of alternative social organization in a termite genome.</title>
        <authorList>
            <person name="Terrapon N."/>
            <person name="Li C."/>
            <person name="Robertson H.M."/>
            <person name="Ji L."/>
            <person name="Meng X."/>
            <person name="Booth W."/>
            <person name="Chen Z."/>
            <person name="Childers C.P."/>
            <person name="Glastad K.M."/>
            <person name="Gokhale K."/>
            <person name="Gowin J."/>
            <person name="Gronenberg W."/>
            <person name="Hermansen R.A."/>
            <person name="Hu H."/>
            <person name="Hunt B.G."/>
            <person name="Huylmans A.K."/>
            <person name="Khalil S.M."/>
            <person name="Mitchell R.D."/>
            <person name="Munoz-Torres M.C."/>
            <person name="Mustard J.A."/>
            <person name="Pan H."/>
            <person name="Reese J.T."/>
            <person name="Scharf M.E."/>
            <person name="Sun F."/>
            <person name="Vogel H."/>
            <person name="Xiao J."/>
            <person name="Yang W."/>
            <person name="Yang Z."/>
            <person name="Yang Z."/>
            <person name="Zhou J."/>
            <person name="Zhu J."/>
            <person name="Brent C.S."/>
            <person name="Elsik C.G."/>
            <person name="Goodisman M.A."/>
            <person name="Liberles D.A."/>
            <person name="Roe R.M."/>
            <person name="Vargo E.L."/>
            <person name="Vilcinskas A."/>
            <person name="Wang J."/>
            <person name="Bornberg-Bauer E."/>
            <person name="Korb J."/>
            <person name="Zhang G."/>
            <person name="Liebig J."/>
        </authorList>
    </citation>
    <scope>NUCLEOTIDE SEQUENCE [LARGE SCALE GENOMIC DNA]</scope>
    <source>
        <tissue evidence="1">Whole organism</tissue>
    </source>
</reference>
<gene>
    <name evidence="1" type="ORF">L798_09464</name>
</gene>
<accession>A0A067RAB7</accession>
<dbReference type="InParanoid" id="A0A067RAB7"/>
<evidence type="ECO:0000313" key="1">
    <source>
        <dbReference type="EMBL" id="KDR16625.1"/>
    </source>
</evidence>
<dbReference type="Proteomes" id="UP000027135">
    <property type="component" value="Unassembled WGS sequence"/>
</dbReference>
<proteinExistence type="predicted"/>
<keyword evidence="2" id="KW-1185">Reference proteome</keyword>
<dbReference type="AlphaFoldDB" id="A0A067RAB7"/>